<organism evidence="1 2">
    <name type="scientific">Peronosclerospora sorghi</name>
    <dbReference type="NCBI Taxonomy" id="230839"/>
    <lineage>
        <taxon>Eukaryota</taxon>
        <taxon>Sar</taxon>
        <taxon>Stramenopiles</taxon>
        <taxon>Oomycota</taxon>
        <taxon>Peronosporomycetes</taxon>
        <taxon>Peronosporales</taxon>
        <taxon>Peronosporaceae</taxon>
        <taxon>Peronosclerospora</taxon>
    </lineage>
</organism>
<accession>A0ACC0W4D0</accession>
<evidence type="ECO:0000313" key="2">
    <source>
        <dbReference type="Proteomes" id="UP001163321"/>
    </source>
</evidence>
<comment type="caution">
    <text evidence="1">The sequence shown here is derived from an EMBL/GenBank/DDBJ whole genome shotgun (WGS) entry which is preliminary data.</text>
</comment>
<name>A0ACC0W4D0_9STRA</name>
<dbReference type="EMBL" id="CM047583">
    <property type="protein sequence ID" value="KAI9913673.1"/>
    <property type="molecule type" value="Genomic_DNA"/>
</dbReference>
<reference evidence="1 2" key="1">
    <citation type="journal article" date="2022" name="bioRxiv">
        <title>The genome of the oomycete Peronosclerospora sorghi, a cosmopolitan pathogen of maize and sorghum, is inflated with dispersed pseudogenes.</title>
        <authorList>
            <person name="Fletcher K."/>
            <person name="Martin F."/>
            <person name="Isakeit T."/>
            <person name="Cavanaugh K."/>
            <person name="Magill C."/>
            <person name="Michelmore R."/>
        </authorList>
    </citation>
    <scope>NUCLEOTIDE SEQUENCE [LARGE SCALE GENOMIC DNA]</scope>
    <source>
        <strain evidence="1">P6</strain>
    </source>
</reference>
<protein>
    <submittedName>
        <fullName evidence="1">Uncharacterized protein</fullName>
    </submittedName>
</protein>
<sequence>MNPFLDRESPSNRNHSPPARTLPNLHVPLGVGSSIATPRHVQPSIAENRVLTYKKTLFFNDGLHSTYVADYPRGLRGFFVLVESPLLLIATGIFAGSFGLAIDLWSVLIARFHQSAGDQRFGLFAAVALLAGSSFDPVVLMNWRPFQRIRDDDSKRLEMLVCSCAAGVSATFGSPFGGVLFGVEITSNFYLVRTLPRSFFAAVLGALFVDLVSANLC</sequence>
<proteinExistence type="predicted"/>
<keyword evidence="2" id="KW-1185">Reference proteome</keyword>
<evidence type="ECO:0000313" key="1">
    <source>
        <dbReference type="EMBL" id="KAI9913673.1"/>
    </source>
</evidence>
<dbReference type="Proteomes" id="UP001163321">
    <property type="component" value="Chromosome 4"/>
</dbReference>
<gene>
    <name evidence="1" type="ORF">PsorP6_005173</name>
</gene>